<dbReference type="AlphaFoldDB" id="A0AAE0YDA8"/>
<protein>
    <submittedName>
        <fullName evidence="2">Uncharacterized protein</fullName>
    </submittedName>
</protein>
<feature type="compositionally biased region" description="Polar residues" evidence="1">
    <location>
        <begin position="31"/>
        <end position="48"/>
    </location>
</feature>
<dbReference type="Proteomes" id="UP001283361">
    <property type="component" value="Unassembled WGS sequence"/>
</dbReference>
<gene>
    <name evidence="2" type="ORF">RRG08_034364</name>
</gene>
<evidence type="ECO:0000313" key="2">
    <source>
        <dbReference type="EMBL" id="KAK3741319.1"/>
    </source>
</evidence>
<keyword evidence="3" id="KW-1185">Reference proteome</keyword>
<evidence type="ECO:0000313" key="3">
    <source>
        <dbReference type="Proteomes" id="UP001283361"/>
    </source>
</evidence>
<feature type="compositionally biased region" description="Basic and acidic residues" evidence="1">
    <location>
        <begin position="1"/>
        <end position="11"/>
    </location>
</feature>
<sequence length="220" mass="23792">MEIDITEEHNDLQSGNGGQRSAESCLKRDTTTTIVDGSTGPAHTSNGSGRARRLVQSGVSKRFHDTNQIHGLQDNVPVSNGRRGSSVEVACPPNPGDKHEQEGSPGTNKLALISARCQKKDGKEDLMGQEDTLGGPQRSLLKVRDINFHAIIQLSPCAVHSDLHAMPEFFLASASSKSTSELLLTMHHAFFPDKIPLHTCVFENSGKSQASRGITIKHCF</sequence>
<comment type="caution">
    <text evidence="2">The sequence shown here is derived from an EMBL/GenBank/DDBJ whole genome shotgun (WGS) entry which is preliminary data.</text>
</comment>
<organism evidence="2 3">
    <name type="scientific">Elysia crispata</name>
    <name type="common">lettuce slug</name>
    <dbReference type="NCBI Taxonomy" id="231223"/>
    <lineage>
        <taxon>Eukaryota</taxon>
        <taxon>Metazoa</taxon>
        <taxon>Spiralia</taxon>
        <taxon>Lophotrochozoa</taxon>
        <taxon>Mollusca</taxon>
        <taxon>Gastropoda</taxon>
        <taxon>Heterobranchia</taxon>
        <taxon>Euthyneura</taxon>
        <taxon>Panpulmonata</taxon>
        <taxon>Sacoglossa</taxon>
        <taxon>Placobranchoidea</taxon>
        <taxon>Plakobranchidae</taxon>
        <taxon>Elysia</taxon>
    </lineage>
</organism>
<feature type="region of interest" description="Disordered" evidence="1">
    <location>
        <begin position="71"/>
        <end position="107"/>
    </location>
</feature>
<evidence type="ECO:0000256" key="1">
    <source>
        <dbReference type="SAM" id="MobiDB-lite"/>
    </source>
</evidence>
<dbReference type="EMBL" id="JAWDGP010006429">
    <property type="protein sequence ID" value="KAK3741319.1"/>
    <property type="molecule type" value="Genomic_DNA"/>
</dbReference>
<proteinExistence type="predicted"/>
<accession>A0AAE0YDA8</accession>
<reference evidence="2" key="1">
    <citation type="journal article" date="2023" name="G3 (Bethesda)">
        <title>A reference genome for the long-term kleptoplast-retaining sea slug Elysia crispata morphotype clarki.</title>
        <authorList>
            <person name="Eastman K.E."/>
            <person name="Pendleton A.L."/>
            <person name="Shaikh M.A."/>
            <person name="Suttiyut T."/>
            <person name="Ogas R."/>
            <person name="Tomko P."/>
            <person name="Gavelis G."/>
            <person name="Widhalm J.R."/>
            <person name="Wisecaver J.H."/>
        </authorList>
    </citation>
    <scope>NUCLEOTIDE SEQUENCE</scope>
    <source>
        <strain evidence="2">ECLA1</strain>
    </source>
</reference>
<name>A0AAE0YDA8_9GAST</name>
<feature type="region of interest" description="Disordered" evidence="1">
    <location>
        <begin position="1"/>
        <end position="51"/>
    </location>
</feature>